<keyword evidence="3" id="KW-0378">Hydrolase</keyword>
<feature type="domain" description="Non-reducing end beta-L-arabinofuranosidase-like GH127 middle" evidence="2">
    <location>
        <begin position="415"/>
        <end position="510"/>
    </location>
</feature>
<evidence type="ECO:0000259" key="2">
    <source>
        <dbReference type="Pfam" id="PF20736"/>
    </source>
</evidence>
<proteinExistence type="predicted"/>
<dbReference type="InterPro" id="IPR049174">
    <property type="entry name" value="Beta-AFase-like"/>
</dbReference>
<gene>
    <name evidence="3" type="primary">hypBA1_7</name>
    <name evidence="3" type="ORF">GALL_280190</name>
</gene>
<sequence>MKPLFSALVGLAALATSLPCRASDTRMSPRPPDYAVFRELPLTAVRPEGWLREYLVHQRNGLTGHLEAAGYPFNTVGWAAPRIPDNTSIEAWWPYEQNAYWIDGMIRCGILLRDKFLETKARHSLDYVLNHPAPNGYLGPLLDKDTGAIGRWPQAVFFRALMADYDGTRNPAIPLAMERDFLAGDHAYTSFRDVVNVEGMLWTYGKTGNPALLHLARKVYNDYNARNPGADTSAEEFMKDAPATGEHGVTYNEIGKLGAILYMYTGDSSALRASESAFRKLDKYHMLVSGVNVSSERLEPVTTTESAETCDISDHAWSLGYLLMATGNARYADEIERDIFNAAPGGVTSDFKALQYYTAPNQVICTHASSPRTGGSQMSFSPNPGTECCPGNVNRIMPNFASRLWMASRDGGVAAVMYAPCRLVYELGAKRQRCEFNENTHYPFDGEIRLEFSTRGDPVRFPLSLRIPGWAHNASITVNGTVLHTAAAPDTFVEIDRTFQNGDVITLRFPQHLALEDGPDHTVSVIRGPLVYSLKIAEDWRRDAGDKRSTPDFPAYDVYPASSWNYALCVDPSHLADEIEVVNHGYNESPWAEDSAPLELRVPARLVRGWKIIEQDKVEAEHWDVIRDPATHKVINWVKHGVDVMKGDFKFTPPVPTPEYLLSHLDTKVETVTLIPYGCAKLRVTYFPVCPR</sequence>
<reference evidence="3" key="1">
    <citation type="submission" date="2016-10" db="EMBL/GenBank/DDBJ databases">
        <title>Sequence of Gallionella enrichment culture.</title>
        <authorList>
            <person name="Poehlein A."/>
            <person name="Muehling M."/>
            <person name="Daniel R."/>
        </authorList>
    </citation>
    <scope>NUCLEOTIDE SEQUENCE</scope>
</reference>
<dbReference type="InterPro" id="IPR008928">
    <property type="entry name" value="6-hairpin_glycosidase_sf"/>
</dbReference>
<comment type="caution">
    <text evidence="3">The sequence shown here is derived from an EMBL/GenBank/DDBJ whole genome shotgun (WGS) entry which is preliminary data.</text>
</comment>
<accession>A0A1J5R285</accession>
<dbReference type="EMBL" id="MLJW01000305">
    <property type="protein sequence ID" value="OIQ90064.1"/>
    <property type="molecule type" value="Genomic_DNA"/>
</dbReference>
<feature type="domain" description="Non-reducing end beta-L-arabinofuranosidase-like GH127 catalytic" evidence="1">
    <location>
        <begin position="195"/>
        <end position="401"/>
    </location>
</feature>
<dbReference type="Pfam" id="PF07944">
    <property type="entry name" value="Beta-AFase-like_GH127_cat"/>
    <property type="match status" value="1"/>
</dbReference>
<dbReference type="AlphaFoldDB" id="A0A1J5R285"/>
<evidence type="ECO:0000313" key="3">
    <source>
        <dbReference type="EMBL" id="OIQ90064.1"/>
    </source>
</evidence>
<protein>
    <submittedName>
        <fullName evidence="3">Non-reducing end beta-L-arabinofuranosidase</fullName>
        <ecNumber evidence="3">3.2.1.185</ecNumber>
    </submittedName>
</protein>
<evidence type="ECO:0000259" key="1">
    <source>
        <dbReference type="Pfam" id="PF07944"/>
    </source>
</evidence>
<dbReference type="Pfam" id="PF20736">
    <property type="entry name" value="Glyco_hydro127M"/>
    <property type="match status" value="1"/>
</dbReference>
<dbReference type="GO" id="GO:0005975">
    <property type="term" value="P:carbohydrate metabolic process"/>
    <property type="evidence" value="ECO:0007669"/>
    <property type="project" value="InterPro"/>
</dbReference>
<name>A0A1J5R285_9ZZZZ</name>
<dbReference type="PANTHER" id="PTHR43465:SF2">
    <property type="entry name" value="DUF1680 DOMAIN PROTEIN (AFU_ORTHOLOGUE AFUA_1G08910)"/>
    <property type="match status" value="1"/>
</dbReference>
<dbReference type="InterPro" id="IPR049046">
    <property type="entry name" value="Beta-AFase-like_GH127_middle"/>
</dbReference>
<dbReference type="GO" id="GO:0102478">
    <property type="term" value="F:beta-L-arabinofuranosidase activity"/>
    <property type="evidence" value="ECO:0007669"/>
    <property type="project" value="UniProtKB-EC"/>
</dbReference>
<dbReference type="EC" id="3.2.1.185" evidence="3"/>
<organism evidence="3">
    <name type="scientific">mine drainage metagenome</name>
    <dbReference type="NCBI Taxonomy" id="410659"/>
    <lineage>
        <taxon>unclassified sequences</taxon>
        <taxon>metagenomes</taxon>
        <taxon>ecological metagenomes</taxon>
    </lineage>
</organism>
<keyword evidence="3" id="KW-0326">Glycosidase</keyword>
<dbReference type="SUPFAM" id="SSF48208">
    <property type="entry name" value="Six-hairpin glycosidases"/>
    <property type="match status" value="1"/>
</dbReference>
<dbReference type="InterPro" id="IPR012878">
    <property type="entry name" value="Beta-AFase-like_GH127_cat"/>
</dbReference>
<dbReference type="PANTHER" id="PTHR43465">
    <property type="entry name" value="DUF1680 DOMAIN PROTEIN (AFU_ORTHOLOGUE AFUA_1G08910)"/>
    <property type="match status" value="1"/>
</dbReference>